<dbReference type="KEGG" id="ctc:CTC_01436"/>
<name>Q894U8_CLOTE</name>
<evidence type="ECO:0000313" key="1">
    <source>
        <dbReference type="EMBL" id="AAO35994.1"/>
    </source>
</evidence>
<dbReference type="InterPro" id="IPR045507">
    <property type="entry name" value="DUF6483"/>
</dbReference>
<protein>
    <submittedName>
        <fullName evidence="1">Uncharacterized protein</fullName>
    </submittedName>
</protein>
<accession>Q894U8</accession>
<dbReference type="Proteomes" id="UP000001412">
    <property type="component" value="Chromosome"/>
</dbReference>
<organism evidence="1 2">
    <name type="scientific">Clostridium tetani (strain Massachusetts / E88)</name>
    <dbReference type="NCBI Taxonomy" id="212717"/>
    <lineage>
        <taxon>Bacteria</taxon>
        <taxon>Bacillati</taxon>
        <taxon>Bacillota</taxon>
        <taxon>Clostridia</taxon>
        <taxon>Eubacteriales</taxon>
        <taxon>Clostridiaceae</taxon>
        <taxon>Clostridium</taxon>
    </lineage>
</organism>
<dbReference type="HOGENOM" id="CLU_143358_1_0_9"/>
<sequence length="135" mass="16004">MKVISLSFKLKLYTTDLRWSAMNIEKLIEELGKSIGKTILNKKEESSKKINIDQMDSTDIFKIIFNKLFREGNYNKAEDLLFDELEKNNSSEVYEIAIEFYNSLLKKTDEELNKRNFSREEIYKGLEDIQKFKVN</sequence>
<dbReference type="EMBL" id="AE015927">
    <property type="protein sequence ID" value="AAO35994.1"/>
    <property type="molecule type" value="Genomic_DNA"/>
</dbReference>
<dbReference type="AlphaFoldDB" id="Q894U8"/>
<reference evidence="1 2" key="1">
    <citation type="journal article" date="2003" name="Proc. Natl. Acad. Sci. U.S.A.">
        <title>The genome sequence of Clostridium tetani, the causative agent of tetanus disease.</title>
        <authorList>
            <person name="Brueggemann H."/>
            <person name="Baumer S."/>
            <person name="Fricke W.F."/>
            <person name="Wiezer A."/>
            <person name="Liesegang H."/>
            <person name="Decker I."/>
            <person name="Herzberg C."/>
            <person name="Martinez-Arias R."/>
            <person name="Merkl R."/>
            <person name="Henne A."/>
            <person name="Gottschalk G."/>
        </authorList>
    </citation>
    <scope>NUCLEOTIDE SEQUENCE [LARGE SCALE GENOMIC DNA]</scope>
    <source>
        <strain evidence="2">Massachusetts / E88</strain>
    </source>
</reference>
<proteinExistence type="predicted"/>
<keyword evidence="2" id="KW-1185">Reference proteome</keyword>
<evidence type="ECO:0000313" key="2">
    <source>
        <dbReference type="Proteomes" id="UP000001412"/>
    </source>
</evidence>
<gene>
    <name evidence="1" type="ordered locus">CTC_01436</name>
</gene>
<dbReference type="Pfam" id="PF20092">
    <property type="entry name" value="DUF6483"/>
    <property type="match status" value="1"/>
</dbReference>